<accession>A0ACD5HP64</accession>
<protein>
    <submittedName>
        <fullName evidence="1">Oxygen-independent coproporphyrinogen III oxidase</fullName>
        <ecNumber evidence="1">1.3.98.3</ecNumber>
    </submittedName>
</protein>
<reference evidence="1 2" key="1">
    <citation type="journal article" date="2019" name="Int. J. Syst. Evol. Microbiol.">
        <title>Acidithiobacillus sulfuriphilus sp. nov.: an extremely acidophilic sulfur-oxidizing chemolithotroph isolated from a neutral pH environment.</title>
        <authorList>
            <person name="Falagan C."/>
            <person name="Moya-Beltran A."/>
            <person name="Castro M."/>
            <person name="Quatrini R."/>
            <person name="Johnson D.B."/>
        </authorList>
    </citation>
    <scope>NUCLEOTIDE SEQUENCE [LARGE SCALE GENOMIC DNA]</scope>
    <source>
        <strain evidence="1 2">CJ-2</strain>
    </source>
</reference>
<dbReference type="EC" id="1.3.98.3" evidence="1"/>
<keyword evidence="2" id="KW-1185">Reference proteome</keyword>
<dbReference type="EMBL" id="CP127527">
    <property type="protein sequence ID" value="XRI77073.1"/>
    <property type="molecule type" value="Genomic_DNA"/>
</dbReference>
<dbReference type="Proteomes" id="UP000271650">
    <property type="component" value="Chromosome"/>
</dbReference>
<organism evidence="1 2">
    <name type="scientific">Acidithiobacillus sulfuriphilus</name>
    <dbReference type="NCBI Taxonomy" id="1867749"/>
    <lineage>
        <taxon>Bacteria</taxon>
        <taxon>Pseudomonadati</taxon>
        <taxon>Pseudomonadota</taxon>
        <taxon>Acidithiobacillia</taxon>
        <taxon>Acidithiobacillales</taxon>
        <taxon>Acidithiobacillaceae</taxon>
        <taxon>Acidithiobacillus</taxon>
    </lineage>
</organism>
<proteinExistence type="predicted"/>
<sequence>MAATCPGMPAGLRIQFRIVASRQSGRLIIGTPPAHGRRPALCYGYEGGVAMSKQELVFDADLIRRYDQPGPRYTSYPTAPHFHSGFDEAALIREMAASNAGARPLSLYFHLPFCEHLCFYCACTKIVTRHHEWGTPYVARLDREMALARRHIDGGRPVTQLHFGGGTPTFLRQTDMAALLDHIRHHFHLLPDDQGEYGIELDPRALEPGTLALLRDFGFNRISLGVQDLDPAVQKAVHREQSEELTFAVLDEARGLGYRSASLDLIYGLPFQTEDSFARTLERVLQWRPDRLSIFNYAHLPNRFQPQQRIREADLPSPDAKLRILANSIEQLREAGYVYIGMDHFALPDDELALAQRDGTLYRNFQGYSTHAGADLLAFGMSAIAMVGPSYSQNLKELDAWGAAVDSGHLPVERGLRLSDEDLLRRHIITRLICDFALDFDRIAAQFGIDFPQHFAAILPRLQQMAGDGLLRMDAGGLTVTPQGRLLIRHVCMAFDAYLDAKPVQYSRVI</sequence>
<evidence type="ECO:0000313" key="1">
    <source>
        <dbReference type="EMBL" id="XRI77073.1"/>
    </source>
</evidence>
<keyword evidence="1" id="KW-0560">Oxidoreductase</keyword>
<gene>
    <name evidence="1" type="primary">hemN</name>
    <name evidence="1" type="ORF">EC580_014120</name>
</gene>
<name>A0ACD5HP64_9PROT</name>
<evidence type="ECO:0000313" key="2">
    <source>
        <dbReference type="Proteomes" id="UP000271650"/>
    </source>
</evidence>